<dbReference type="AlphaFoldDB" id="A0A1F6EHH3"/>
<protein>
    <submittedName>
        <fullName evidence="1">Uncharacterized protein</fullName>
    </submittedName>
</protein>
<proteinExistence type="predicted"/>
<gene>
    <name evidence="1" type="ORF">A3A38_04310</name>
</gene>
<dbReference type="EMBL" id="MFLY01000012">
    <property type="protein sequence ID" value="OGG73088.1"/>
    <property type="molecule type" value="Genomic_DNA"/>
</dbReference>
<dbReference type="Proteomes" id="UP000177306">
    <property type="component" value="Unassembled WGS sequence"/>
</dbReference>
<accession>A0A1F6EHH3</accession>
<evidence type="ECO:0000313" key="2">
    <source>
        <dbReference type="Proteomes" id="UP000177306"/>
    </source>
</evidence>
<name>A0A1F6EHH3_9BACT</name>
<comment type="caution">
    <text evidence="1">The sequence shown here is derived from an EMBL/GenBank/DDBJ whole genome shotgun (WGS) entry which is preliminary data.</text>
</comment>
<reference evidence="1 2" key="1">
    <citation type="journal article" date="2016" name="Nat. Commun.">
        <title>Thousands of microbial genomes shed light on interconnected biogeochemical processes in an aquifer system.</title>
        <authorList>
            <person name="Anantharaman K."/>
            <person name="Brown C.T."/>
            <person name="Hug L.A."/>
            <person name="Sharon I."/>
            <person name="Castelle C.J."/>
            <person name="Probst A.J."/>
            <person name="Thomas B.C."/>
            <person name="Singh A."/>
            <person name="Wilkins M.J."/>
            <person name="Karaoz U."/>
            <person name="Brodie E.L."/>
            <person name="Williams K.H."/>
            <person name="Hubbard S.S."/>
            <person name="Banfield J.F."/>
        </authorList>
    </citation>
    <scope>NUCLEOTIDE SEQUENCE [LARGE SCALE GENOMIC DNA]</scope>
</reference>
<sequence>MERAEKMSSAAEMLNMSGQEYLKAVQKGELARSAVRVNPTDTDDQKLVEELEKRYRGSGNSLKNVSDLFEAAFIDLVHRLKLLGENTEIRYSPYDDFRNGVDAVIVIKDSQGRVTLAVGLDVTFSKLDIDKKLGHIKFEIEKGTLATIKYPGKGEKSVDHVPRCLIALDLRTVEQLIRLWLYEEENSVKTIRSHHAFRKILTEITEELRVFATESKSYQAKDGLSKARKYFEKLMAELPPSSEETEGNDRAFEALTFKLKNFKEVKTREPKHPVQ</sequence>
<evidence type="ECO:0000313" key="1">
    <source>
        <dbReference type="EMBL" id="OGG73088.1"/>
    </source>
</evidence>
<organism evidence="1 2">
    <name type="scientific">Candidatus Kaiserbacteria bacterium RIFCSPLOWO2_01_FULL_53_17</name>
    <dbReference type="NCBI Taxonomy" id="1798511"/>
    <lineage>
        <taxon>Bacteria</taxon>
        <taxon>Candidatus Kaiseribacteriota</taxon>
    </lineage>
</organism>